<evidence type="ECO:0000313" key="4">
    <source>
        <dbReference type="Proteomes" id="UP000772434"/>
    </source>
</evidence>
<dbReference type="AlphaFoldDB" id="A0A9P5P4K2"/>
<feature type="non-terminal residue" evidence="3">
    <location>
        <position position="1"/>
    </location>
</feature>
<comment type="caution">
    <text evidence="3">The sequence shown here is derived from an EMBL/GenBank/DDBJ whole genome shotgun (WGS) entry which is preliminary data.</text>
</comment>
<keyword evidence="4" id="KW-1185">Reference proteome</keyword>
<accession>A0A9P5P4K2</accession>
<dbReference type="Pfam" id="PF20152">
    <property type="entry name" value="DUF6534"/>
    <property type="match status" value="1"/>
</dbReference>
<protein>
    <recommendedName>
        <fullName evidence="2">DUF6534 domain-containing protein</fullName>
    </recommendedName>
</protein>
<name>A0A9P5P4K2_9AGAR</name>
<proteinExistence type="predicted"/>
<evidence type="ECO:0000259" key="2">
    <source>
        <dbReference type="Pfam" id="PF20152"/>
    </source>
</evidence>
<keyword evidence="1" id="KW-0812">Transmembrane</keyword>
<sequence>IELVFNAILDFVSDITTTIALSWTFKGMNSGIKQTETLLNKLFQYTVTRGIFVTLNQLAFLILYLVNAKKLWWMPFHLCITKIYVITMGMSCALFNCSKGSLTLLLSCNPELSRLPSK</sequence>
<dbReference type="InterPro" id="IPR045339">
    <property type="entry name" value="DUF6534"/>
</dbReference>
<dbReference type="Proteomes" id="UP000772434">
    <property type="component" value="Unassembled WGS sequence"/>
</dbReference>
<organism evidence="3 4">
    <name type="scientific">Rhodocollybia butyracea</name>
    <dbReference type="NCBI Taxonomy" id="206335"/>
    <lineage>
        <taxon>Eukaryota</taxon>
        <taxon>Fungi</taxon>
        <taxon>Dikarya</taxon>
        <taxon>Basidiomycota</taxon>
        <taxon>Agaricomycotina</taxon>
        <taxon>Agaricomycetes</taxon>
        <taxon>Agaricomycetidae</taxon>
        <taxon>Agaricales</taxon>
        <taxon>Marasmiineae</taxon>
        <taxon>Omphalotaceae</taxon>
        <taxon>Rhodocollybia</taxon>
    </lineage>
</organism>
<feature type="transmembrane region" description="Helical" evidence="1">
    <location>
        <begin position="46"/>
        <end position="66"/>
    </location>
</feature>
<dbReference type="EMBL" id="JADNRY010001136">
    <property type="protein sequence ID" value="KAF9020586.1"/>
    <property type="molecule type" value="Genomic_DNA"/>
</dbReference>
<dbReference type="OrthoDB" id="2864380at2759"/>
<evidence type="ECO:0000313" key="3">
    <source>
        <dbReference type="EMBL" id="KAF9020586.1"/>
    </source>
</evidence>
<reference evidence="3" key="1">
    <citation type="submission" date="2020-11" db="EMBL/GenBank/DDBJ databases">
        <authorList>
            <consortium name="DOE Joint Genome Institute"/>
            <person name="Ahrendt S."/>
            <person name="Riley R."/>
            <person name="Andreopoulos W."/>
            <person name="Labutti K."/>
            <person name="Pangilinan J."/>
            <person name="Ruiz-Duenas F.J."/>
            <person name="Barrasa J.M."/>
            <person name="Sanchez-Garcia M."/>
            <person name="Camarero S."/>
            <person name="Miyauchi S."/>
            <person name="Serrano A."/>
            <person name="Linde D."/>
            <person name="Babiker R."/>
            <person name="Drula E."/>
            <person name="Ayuso-Fernandez I."/>
            <person name="Pacheco R."/>
            <person name="Padilla G."/>
            <person name="Ferreira P."/>
            <person name="Barriuso J."/>
            <person name="Kellner H."/>
            <person name="Castanera R."/>
            <person name="Alfaro M."/>
            <person name="Ramirez L."/>
            <person name="Pisabarro A.G."/>
            <person name="Kuo A."/>
            <person name="Tritt A."/>
            <person name="Lipzen A."/>
            <person name="He G."/>
            <person name="Yan M."/>
            <person name="Ng V."/>
            <person name="Cullen D."/>
            <person name="Martin F."/>
            <person name="Rosso M.-N."/>
            <person name="Henrissat B."/>
            <person name="Hibbett D."/>
            <person name="Martinez A.T."/>
            <person name="Grigoriev I.V."/>
        </authorList>
    </citation>
    <scope>NUCLEOTIDE SEQUENCE</scope>
    <source>
        <strain evidence="3">AH 40177</strain>
    </source>
</reference>
<keyword evidence="1" id="KW-0472">Membrane</keyword>
<keyword evidence="1" id="KW-1133">Transmembrane helix</keyword>
<evidence type="ECO:0000256" key="1">
    <source>
        <dbReference type="SAM" id="Phobius"/>
    </source>
</evidence>
<feature type="domain" description="DUF6534" evidence="2">
    <location>
        <begin position="11"/>
        <end position="88"/>
    </location>
</feature>
<feature type="transmembrane region" description="Helical" evidence="1">
    <location>
        <begin position="6"/>
        <end position="25"/>
    </location>
</feature>
<gene>
    <name evidence="3" type="ORF">BDP27DRAFT_1250271</name>
</gene>